<dbReference type="GO" id="GO:0003729">
    <property type="term" value="F:mRNA binding"/>
    <property type="evidence" value="ECO:0007669"/>
    <property type="project" value="InterPro"/>
</dbReference>
<evidence type="ECO:0000256" key="4">
    <source>
        <dbReference type="ARBA" id="ARBA00022664"/>
    </source>
</evidence>
<evidence type="ECO:0000256" key="3">
    <source>
        <dbReference type="ARBA" id="ARBA00022640"/>
    </source>
</evidence>
<keyword evidence="4" id="KW-0507">mRNA processing</keyword>
<dbReference type="FunFam" id="3.30.110.60:FF:000003">
    <property type="entry name" value="CRM-domain containing factor CFM3B, chloroplastic"/>
    <property type="match status" value="1"/>
</dbReference>
<feature type="compositionally biased region" description="Acidic residues" evidence="12">
    <location>
        <begin position="818"/>
        <end position="843"/>
    </location>
</feature>
<dbReference type="Gene3D" id="3.30.110.60">
    <property type="entry name" value="YhbY-like"/>
    <property type="match status" value="3"/>
</dbReference>
<dbReference type="PANTHER" id="PTHR31846:SF18">
    <property type="entry name" value="CRM-DOMAIN CONTAINING FACTOR CFM3B, CHLOROPLASTIC"/>
    <property type="match status" value="1"/>
</dbReference>
<evidence type="ECO:0000256" key="1">
    <source>
        <dbReference type="ARBA" id="ARBA00004229"/>
    </source>
</evidence>
<evidence type="ECO:0000259" key="13">
    <source>
        <dbReference type="PROSITE" id="PS51295"/>
    </source>
</evidence>
<evidence type="ECO:0000256" key="7">
    <source>
        <dbReference type="ARBA" id="ARBA00022946"/>
    </source>
</evidence>
<feature type="domain" description="CRM" evidence="13">
    <location>
        <begin position="198"/>
        <end position="294"/>
    </location>
</feature>
<dbReference type="PROSITE" id="PS51295">
    <property type="entry name" value="CRM"/>
    <property type="match status" value="3"/>
</dbReference>
<sequence>MAMNSSRHFYPATFDSLGSSFCKLHGTTSLRFLRYSSSIHVASSTRRFGLVKLCSGRGRDESWNRTQKQNHFKPSKLVLNHRKGERFLDSGVTSVENGGGSSSTMERIVEKLKKFGFVDEDEEIEQERRFVEEEENPRNNRRGGGYTEESSPFGVYGGDGEVKFPWEKASSKEKENEEELVNGVWTAKKESRYSLAEMTLPQAELNRLRNVMFRTKSKMRVKGAGVTQAVVDAIQEKWKGSEIVRLKIEGTNALNMRRMHELLERKTGGLVIWRSGTSIALYKYKNDTYRRDASVPMSKQIYRRAQTSTSSLPTGRVDHSIEQVHHPQLEKETTNVGNEDRTSHQEVEYEDEINELLEGLGPRYTDWQGGYPLPVDADLLPGIVPGYEPPFRVVPYGVRSTLGQKEATSLRRLGKVLPPHFALGRSRQMQGLATAMVKLWEESLIAKVALKRGVQLTTSERMAEDIKRLTGGMLLSRNKDFLVFYRGKSFLSPQVAEALVEKERLARTFQDEEEQARLRASSGLVVPRVKANQNLVSTGTLGETLDAASKWGRNLDDDDHVEEVKQEAEKLRSANLVRKLERKLAFAEKRLLKAERALAKVEESLKPSEHRTDTEGITEEERFMFQKLGLRMKAFLLLGRRGVFDGTVENMHLHWKYRELVKILVKAKSFEGAQKVALALEAESGGILVSVDKISKGYAIIVYRGKDYKRPSELRPKNLLTKRKALARSVELQRRQGIIKHIAVVQARTEQLRAEIEQVELVKDKGDQVLYNKLDMAYSSSDEETEETDGEGDDIYLDTYEEDGEEAGIQAKGSLSDVEFDSDDEDWDSDELETELDDDDDDSASSTAPEATSGNLHNEERHLQP</sequence>
<feature type="compositionally biased region" description="Low complexity" evidence="12">
    <location>
        <begin position="844"/>
        <end position="853"/>
    </location>
</feature>
<evidence type="ECO:0000256" key="10">
    <source>
        <dbReference type="PROSITE-ProRule" id="PRU00626"/>
    </source>
</evidence>
<dbReference type="GO" id="GO:0009507">
    <property type="term" value="C:chloroplast"/>
    <property type="evidence" value="ECO:0007669"/>
    <property type="project" value="UniProtKB-SubCell"/>
</dbReference>
<reference evidence="15" key="2">
    <citation type="submission" date="2025-08" db="UniProtKB">
        <authorList>
            <consortium name="RefSeq"/>
        </authorList>
    </citation>
    <scope>IDENTIFICATION</scope>
    <source>
        <tissue evidence="15">Leaf</tissue>
    </source>
</reference>
<evidence type="ECO:0000256" key="6">
    <source>
        <dbReference type="ARBA" id="ARBA00022884"/>
    </source>
</evidence>
<dbReference type="SUPFAM" id="SSF75471">
    <property type="entry name" value="YhbY-like"/>
    <property type="match status" value="3"/>
</dbReference>
<accession>A0A6J0MFL2</accession>
<dbReference type="GO" id="GO:0000373">
    <property type="term" value="P:Group II intron splicing"/>
    <property type="evidence" value="ECO:0007669"/>
    <property type="project" value="UniProtKB-ARBA"/>
</dbReference>
<reference evidence="14" key="1">
    <citation type="journal article" date="2019" name="Database">
        <title>The radish genome database (RadishGD): an integrated information resource for radish genomics.</title>
        <authorList>
            <person name="Yu H.J."/>
            <person name="Baek S."/>
            <person name="Lee Y.J."/>
            <person name="Cho A."/>
            <person name="Mun J.H."/>
        </authorList>
    </citation>
    <scope>NUCLEOTIDE SEQUENCE [LARGE SCALE GENOMIC DNA]</scope>
    <source>
        <strain evidence="14">cv. WK10039</strain>
    </source>
</reference>
<dbReference type="Proteomes" id="UP000504610">
    <property type="component" value="Chromosome 2"/>
</dbReference>
<keyword evidence="11" id="KW-0175">Coiled coil</keyword>
<dbReference type="OrthoDB" id="551352at2759"/>
<dbReference type="InterPro" id="IPR045278">
    <property type="entry name" value="CRS1/CFM2/CFM3"/>
</dbReference>
<dbReference type="GO" id="GO:1990904">
    <property type="term" value="C:ribonucleoprotein complex"/>
    <property type="evidence" value="ECO:0007669"/>
    <property type="project" value="UniProtKB-KW"/>
</dbReference>
<evidence type="ECO:0000256" key="8">
    <source>
        <dbReference type="ARBA" id="ARBA00023187"/>
    </source>
</evidence>
<protein>
    <submittedName>
        <fullName evidence="15">CRM-domain containing factor CFM3B, chloroplastic</fullName>
    </submittedName>
</protein>
<evidence type="ECO:0000313" key="14">
    <source>
        <dbReference type="Proteomes" id="UP000504610"/>
    </source>
</evidence>
<evidence type="ECO:0000256" key="12">
    <source>
        <dbReference type="SAM" id="MobiDB-lite"/>
    </source>
</evidence>
<feature type="domain" description="CRM" evidence="13">
    <location>
        <begin position="400"/>
        <end position="497"/>
    </location>
</feature>
<dbReference type="PANTHER" id="PTHR31846">
    <property type="entry name" value="CRS1 / YHBY (CRM) DOMAIN-CONTAINING PROTEIN"/>
    <property type="match status" value="1"/>
</dbReference>
<evidence type="ECO:0000256" key="5">
    <source>
        <dbReference type="ARBA" id="ARBA00022737"/>
    </source>
</evidence>
<keyword evidence="5" id="KW-0677">Repeat</keyword>
<name>A0A6J0MFL2_RAPSA</name>
<dbReference type="GeneID" id="108842477"/>
<keyword evidence="6 10" id="KW-0694">RNA-binding</keyword>
<proteinExistence type="predicted"/>
<comment type="subcellular location">
    <subcellularLocation>
        <location evidence="1">Plastid</location>
        <location evidence="1">Chloroplast</location>
    </subcellularLocation>
</comment>
<keyword evidence="14" id="KW-1185">Reference proteome</keyword>
<evidence type="ECO:0000313" key="15">
    <source>
        <dbReference type="RefSeq" id="XP_018470899.2"/>
    </source>
</evidence>
<evidence type="ECO:0000256" key="2">
    <source>
        <dbReference type="ARBA" id="ARBA00022528"/>
    </source>
</evidence>
<feature type="region of interest" description="Disordered" evidence="12">
    <location>
        <begin position="126"/>
        <end position="154"/>
    </location>
</feature>
<organism evidence="14 15">
    <name type="scientific">Raphanus sativus</name>
    <name type="common">Radish</name>
    <name type="synonym">Raphanus raphanistrum var. sativus</name>
    <dbReference type="NCBI Taxonomy" id="3726"/>
    <lineage>
        <taxon>Eukaryota</taxon>
        <taxon>Viridiplantae</taxon>
        <taxon>Streptophyta</taxon>
        <taxon>Embryophyta</taxon>
        <taxon>Tracheophyta</taxon>
        <taxon>Spermatophyta</taxon>
        <taxon>Magnoliopsida</taxon>
        <taxon>eudicotyledons</taxon>
        <taxon>Gunneridae</taxon>
        <taxon>Pentapetalae</taxon>
        <taxon>rosids</taxon>
        <taxon>malvids</taxon>
        <taxon>Brassicales</taxon>
        <taxon>Brassicaceae</taxon>
        <taxon>Brassiceae</taxon>
        <taxon>Raphanus</taxon>
    </lineage>
</organism>
<evidence type="ECO:0000256" key="9">
    <source>
        <dbReference type="ARBA" id="ARBA00023274"/>
    </source>
</evidence>
<dbReference type="SMART" id="SM01103">
    <property type="entry name" value="CRS1_YhbY"/>
    <property type="match status" value="3"/>
</dbReference>
<dbReference type="InterPro" id="IPR035920">
    <property type="entry name" value="YhbY-like_sf"/>
</dbReference>
<dbReference type="RefSeq" id="XP_018470899.2">
    <property type="nucleotide sequence ID" value="XM_018615397.2"/>
</dbReference>
<gene>
    <name evidence="15" type="primary">LOC108842477</name>
</gene>
<feature type="compositionally biased region" description="Acidic residues" evidence="12">
    <location>
        <begin position="781"/>
        <end position="795"/>
    </location>
</feature>
<feature type="coiled-coil region" evidence="11">
    <location>
        <begin position="570"/>
        <end position="604"/>
    </location>
</feature>
<keyword evidence="2" id="KW-0150">Chloroplast</keyword>
<evidence type="ECO:0000256" key="11">
    <source>
        <dbReference type="SAM" id="Coils"/>
    </source>
</evidence>
<dbReference type="InterPro" id="IPR001890">
    <property type="entry name" value="RNA-binding_CRM"/>
</dbReference>
<dbReference type="AlphaFoldDB" id="A0A6J0MFL2"/>
<feature type="domain" description="CRM" evidence="13">
    <location>
        <begin position="615"/>
        <end position="715"/>
    </location>
</feature>
<dbReference type="GO" id="GO:0006397">
    <property type="term" value="P:mRNA processing"/>
    <property type="evidence" value="ECO:0007669"/>
    <property type="project" value="UniProtKB-KW"/>
</dbReference>
<dbReference type="KEGG" id="rsz:108842477"/>
<keyword evidence="8" id="KW-0508">mRNA splicing</keyword>
<feature type="region of interest" description="Disordered" evidence="12">
    <location>
        <begin position="776"/>
        <end position="795"/>
    </location>
</feature>
<keyword evidence="9" id="KW-0687">Ribonucleoprotein</keyword>
<keyword evidence="3" id="KW-0934">Plastid</keyword>
<dbReference type="Pfam" id="PF01985">
    <property type="entry name" value="CRS1_YhbY"/>
    <property type="match status" value="3"/>
</dbReference>
<keyword evidence="7" id="KW-0809">Transit peptide</keyword>
<dbReference type="FunFam" id="3.30.110.60:FF:000002">
    <property type="entry name" value="CRS2-associated factor 1, chloroplastic"/>
    <property type="match status" value="2"/>
</dbReference>
<feature type="region of interest" description="Disordered" evidence="12">
    <location>
        <begin position="801"/>
        <end position="865"/>
    </location>
</feature>